<dbReference type="RefSeq" id="WP_283410135.1">
    <property type="nucleotide sequence ID" value="NZ_FXUF01000012.1"/>
</dbReference>
<proteinExistence type="predicted"/>
<accession>A0AA46AJW2</accession>
<comment type="caution">
    <text evidence="2">The sequence shown here is derived from an EMBL/GenBank/DDBJ whole genome shotgun (WGS) entry which is preliminary data.</text>
</comment>
<dbReference type="EMBL" id="FXUF01000012">
    <property type="protein sequence ID" value="SMP65253.1"/>
    <property type="molecule type" value="Genomic_DNA"/>
</dbReference>
<sequence>MNQLTRCNNGHYYDASKHSGCPYCGVQSLDIDIQKTMAKRPTPPPAAGGKGAPAQEGRTMGVFHKKMGIDPVVGWFVCIEGPDRGRDYRIVAEKNFVGRSNTMDICIEGDETISRENHTIVSYNPKDHKFRLYPGDGRGLVYLNDEELVMPAVLNPYDVIELGETRLMFLPFCGEAFTWKKKGSTETEES</sequence>
<dbReference type="Gene3D" id="2.60.200.20">
    <property type="match status" value="1"/>
</dbReference>
<dbReference type="InterPro" id="IPR008984">
    <property type="entry name" value="SMAD_FHA_dom_sf"/>
</dbReference>
<name>A0AA46AJW2_9CLOT</name>
<gene>
    <name evidence="2" type="ORF">SAMN06296020_11288</name>
</gene>
<feature type="domain" description="FHA" evidence="1">
    <location>
        <begin position="95"/>
        <end position="148"/>
    </location>
</feature>
<evidence type="ECO:0000259" key="1">
    <source>
        <dbReference type="PROSITE" id="PS50006"/>
    </source>
</evidence>
<dbReference type="AlphaFoldDB" id="A0AA46AJW2"/>
<evidence type="ECO:0000313" key="2">
    <source>
        <dbReference type="EMBL" id="SMP65253.1"/>
    </source>
</evidence>
<evidence type="ECO:0000313" key="3">
    <source>
        <dbReference type="Proteomes" id="UP001158066"/>
    </source>
</evidence>
<dbReference type="PROSITE" id="PS50006">
    <property type="entry name" value="FHA_DOMAIN"/>
    <property type="match status" value="1"/>
</dbReference>
<keyword evidence="3" id="KW-1185">Reference proteome</keyword>
<organism evidence="2 3">
    <name type="scientific">Anoxynatronum buryatiense</name>
    <dbReference type="NCBI Taxonomy" id="489973"/>
    <lineage>
        <taxon>Bacteria</taxon>
        <taxon>Bacillati</taxon>
        <taxon>Bacillota</taxon>
        <taxon>Clostridia</taxon>
        <taxon>Eubacteriales</taxon>
        <taxon>Clostridiaceae</taxon>
        <taxon>Anoxynatronum</taxon>
    </lineage>
</organism>
<dbReference type="InterPro" id="IPR000253">
    <property type="entry name" value="FHA_dom"/>
</dbReference>
<dbReference type="Pfam" id="PF00498">
    <property type="entry name" value="FHA"/>
    <property type="match status" value="1"/>
</dbReference>
<protein>
    <submittedName>
        <fullName evidence="2">FHA domain-containing protein</fullName>
    </submittedName>
</protein>
<dbReference type="SUPFAM" id="SSF49879">
    <property type="entry name" value="SMAD/FHA domain"/>
    <property type="match status" value="1"/>
</dbReference>
<dbReference type="Proteomes" id="UP001158066">
    <property type="component" value="Unassembled WGS sequence"/>
</dbReference>
<reference evidence="2" key="1">
    <citation type="submission" date="2017-05" db="EMBL/GenBank/DDBJ databases">
        <authorList>
            <person name="Varghese N."/>
            <person name="Submissions S."/>
        </authorList>
    </citation>
    <scope>NUCLEOTIDE SEQUENCE</scope>
    <source>
        <strain evidence="2">Su22</strain>
    </source>
</reference>
<dbReference type="CDD" id="cd00060">
    <property type="entry name" value="FHA"/>
    <property type="match status" value="1"/>
</dbReference>